<accession>A0A2S9XWY8</accession>
<protein>
    <submittedName>
        <fullName evidence="5">Linear gramicidin synthase subunit B</fullName>
    </submittedName>
</protein>
<evidence type="ECO:0000256" key="1">
    <source>
        <dbReference type="ARBA" id="ARBA00022450"/>
    </source>
</evidence>
<dbReference type="Proteomes" id="UP000237968">
    <property type="component" value="Unassembled WGS sequence"/>
</dbReference>
<dbReference type="Gene3D" id="3.30.559.10">
    <property type="entry name" value="Chloramphenicol acetyltransferase-like domain"/>
    <property type="match status" value="1"/>
</dbReference>
<dbReference type="AlphaFoldDB" id="A0A2S9XWY8"/>
<feature type="region of interest" description="Disordered" evidence="3">
    <location>
        <begin position="784"/>
        <end position="803"/>
    </location>
</feature>
<dbReference type="GO" id="GO:0044550">
    <property type="term" value="P:secondary metabolite biosynthetic process"/>
    <property type="evidence" value="ECO:0007669"/>
    <property type="project" value="TreeGrafter"/>
</dbReference>
<evidence type="ECO:0000313" key="6">
    <source>
        <dbReference type="Proteomes" id="UP000237968"/>
    </source>
</evidence>
<dbReference type="InterPro" id="IPR020845">
    <property type="entry name" value="AMP-binding_CS"/>
</dbReference>
<dbReference type="Pfam" id="PF00668">
    <property type="entry name" value="Condensation"/>
    <property type="match status" value="1"/>
</dbReference>
<dbReference type="SUPFAM" id="SSF56801">
    <property type="entry name" value="Acetyl-CoA synthetase-like"/>
    <property type="match status" value="1"/>
</dbReference>
<dbReference type="Gene3D" id="3.40.50.980">
    <property type="match status" value="2"/>
</dbReference>
<evidence type="ECO:0000259" key="4">
    <source>
        <dbReference type="PROSITE" id="PS50075"/>
    </source>
</evidence>
<dbReference type="InterPro" id="IPR020806">
    <property type="entry name" value="PKS_PP-bd"/>
</dbReference>
<feature type="region of interest" description="Disordered" evidence="3">
    <location>
        <begin position="1245"/>
        <end position="1268"/>
    </location>
</feature>
<organism evidence="5 6">
    <name type="scientific">Enhygromyxa salina</name>
    <dbReference type="NCBI Taxonomy" id="215803"/>
    <lineage>
        <taxon>Bacteria</taxon>
        <taxon>Pseudomonadati</taxon>
        <taxon>Myxococcota</taxon>
        <taxon>Polyangia</taxon>
        <taxon>Nannocystales</taxon>
        <taxon>Nannocystaceae</taxon>
        <taxon>Enhygromyxa</taxon>
    </lineage>
</organism>
<dbReference type="InterPro" id="IPR036736">
    <property type="entry name" value="ACP-like_sf"/>
</dbReference>
<dbReference type="NCBIfam" id="TIGR01733">
    <property type="entry name" value="AA-adenyl-dom"/>
    <property type="match status" value="1"/>
</dbReference>
<dbReference type="FunFam" id="3.40.50.980:FF:000001">
    <property type="entry name" value="Non-ribosomal peptide synthetase"/>
    <property type="match status" value="1"/>
</dbReference>
<keyword evidence="1" id="KW-0596">Phosphopantetheine</keyword>
<reference evidence="5 6" key="1">
    <citation type="submission" date="2018-03" db="EMBL/GenBank/DDBJ databases">
        <title>Draft Genome Sequences of the Obligatory Marine Myxobacteria Enhygromyxa salina SWB005.</title>
        <authorList>
            <person name="Poehlein A."/>
            <person name="Moghaddam J.A."/>
            <person name="Harms H."/>
            <person name="Alanjari M."/>
            <person name="Koenig G.M."/>
            <person name="Daniel R."/>
            <person name="Schaeberle T.F."/>
        </authorList>
    </citation>
    <scope>NUCLEOTIDE SEQUENCE [LARGE SCALE GENOMIC DNA]</scope>
    <source>
        <strain evidence="5 6">SWB005</strain>
    </source>
</reference>
<dbReference type="EMBL" id="PVNK01000160">
    <property type="protein sequence ID" value="PRP97397.1"/>
    <property type="molecule type" value="Genomic_DNA"/>
</dbReference>
<dbReference type="PROSITE" id="PS50075">
    <property type="entry name" value="CARRIER"/>
    <property type="match status" value="1"/>
</dbReference>
<dbReference type="InterPro" id="IPR000873">
    <property type="entry name" value="AMP-dep_synth/lig_dom"/>
</dbReference>
<dbReference type="CDD" id="cd05930">
    <property type="entry name" value="A_NRPS"/>
    <property type="match status" value="1"/>
</dbReference>
<dbReference type="InterPro" id="IPR009081">
    <property type="entry name" value="PP-bd_ACP"/>
</dbReference>
<dbReference type="Gene3D" id="3.30.559.30">
    <property type="entry name" value="Nonribosomal peptide synthetase, condensation domain"/>
    <property type="match status" value="2"/>
</dbReference>
<dbReference type="InterPro" id="IPR001242">
    <property type="entry name" value="Condensation_dom"/>
</dbReference>
<name>A0A2S9XWY8_9BACT</name>
<dbReference type="InterPro" id="IPR023213">
    <property type="entry name" value="CAT-like_dom_sf"/>
</dbReference>
<dbReference type="GO" id="GO:0003824">
    <property type="term" value="F:catalytic activity"/>
    <property type="evidence" value="ECO:0007669"/>
    <property type="project" value="InterPro"/>
</dbReference>
<dbReference type="Pfam" id="PF00550">
    <property type="entry name" value="PP-binding"/>
    <property type="match status" value="1"/>
</dbReference>
<dbReference type="CDD" id="cd19531">
    <property type="entry name" value="LCL_NRPS-like"/>
    <property type="match status" value="1"/>
</dbReference>
<dbReference type="GO" id="GO:0031177">
    <property type="term" value="F:phosphopantetheine binding"/>
    <property type="evidence" value="ECO:0007669"/>
    <property type="project" value="InterPro"/>
</dbReference>
<evidence type="ECO:0000313" key="5">
    <source>
        <dbReference type="EMBL" id="PRP97397.1"/>
    </source>
</evidence>
<dbReference type="Gene3D" id="2.30.38.10">
    <property type="entry name" value="Luciferase, Domain 3"/>
    <property type="match status" value="1"/>
</dbReference>
<dbReference type="GO" id="GO:0072330">
    <property type="term" value="P:monocarboxylic acid biosynthetic process"/>
    <property type="evidence" value="ECO:0007669"/>
    <property type="project" value="UniProtKB-ARBA"/>
</dbReference>
<dbReference type="InterPro" id="IPR010071">
    <property type="entry name" value="AA_adenyl_dom"/>
</dbReference>
<evidence type="ECO:0000256" key="3">
    <source>
        <dbReference type="SAM" id="MobiDB-lite"/>
    </source>
</evidence>
<sequence>MLDERATTLLRAVTSGAKLLELAALVASTQLALARFAGTDKVIVGTPPRIDGERRAIANTIPLVQSLTADLRFRDLLSAARRSLLDGFASQDEPCGPTLAELSPSRALIHVGVALDGLSGDFEPRPEIIVHATSEAERVRIRVDAPSYAGAAVQAFGALVVALLDAGVTDHGRPLTELPPAPRVDDGDGVTGPIPPGTVLSRFEHHAALRPDAPALAGTGSFGDGPRDSLSYGALDRRAAALARALEARGVGPEVRVALLLDDPADQVIALLAVLKARGAYVPLDPDYPDARLAKTLADARPLVTIVEPQQCSRLPPDTPTLVIHDHASAEPPTVERPDRSADLDHLAYVIYTSGSTGAPRGVAVTHRGLANAIHQFAEGAGIDARDRVSRICSFCFDASVLETFLALTRGAALCLAPRHAWRRAARPGLASFLREQEVSVIGAITPAVLALVEPEQVPAVRVIHVGAARCSAELADRWGPGRRFVNCYGPTEATIDCMAHVAPGGEGPPPIGAPIANARVHVLDEHMRPVPDGVVGELYVGGLAVTRGYDRLPRDTALSFVPDPFSPTPGGRLYKTGDRGRRRPAGVIEFCGRVDRQIKLDGVRVELGEIEAPLRRYPGVRDVVVELRGDDSGAARLVAWLVVDGPMPSTTVLREHLAVGLPNSMLPSVFVQLDQLPLTANGKIDRAALPEPEPERPALAVAFAEPQTEVERVIAASWKTILGVEQVGLHDSFFDLGGRSLQVTQVMSKLAKTLHVELPLGTMFEQPSLAGLAAAVEAALAERRPDHAQPERPAPTASARPAVLPLSSPQRRLWLMHHVLPPGAAALYNGPVPVRLRGPLDRDALVASFRDIVARHEILRTAFRMVGDEPAQVILDALPVELPVVDLSGLDEPTRLARTEQLADAEAQRPFDLEQPPLWRLRLVILGPRDHVLLLNIHHILFDGWSAGVLRHELARNYAARSRGEPSPLAPLPLQYADFALWQQRELDHPRIEAQLRYWQRQLAELPELRLPTDRPRPDQPSYRGAIEAFRVEPELRDALFALSREAEATLFMTLLAAFVALLTRYSDQDDIVLSSPVANRNRAELEPLIGFFVNSLVLRVDSSGTPSFRELLTRVRQVTLDAYDHQDAPFERLVELLRPERRTTHNPLFRAAFSVQNTVLEPESPPGLTISPWQTHSRTAKFDLVLALTDDEEGLLGDVEYSCELFDRATILTMIGLYHQLLAAIVEHPDRRVLDLQLDLGQDGGPSRAAAPTPPRASFDFSQGTP</sequence>
<dbReference type="InterPro" id="IPR045851">
    <property type="entry name" value="AMP-bd_C_sf"/>
</dbReference>
<proteinExistence type="predicted"/>
<dbReference type="GO" id="GO:0005829">
    <property type="term" value="C:cytosol"/>
    <property type="evidence" value="ECO:0007669"/>
    <property type="project" value="TreeGrafter"/>
</dbReference>
<dbReference type="Pfam" id="PF00501">
    <property type="entry name" value="AMP-binding"/>
    <property type="match status" value="1"/>
</dbReference>
<gene>
    <name evidence="5" type="primary">lgrB</name>
    <name evidence="5" type="ORF">ENSA5_34610</name>
</gene>
<dbReference type="SMART" id="SM00823">
    <property type="entry name" value="PKS_PP"/>
    <property type="match status" value="1"/>
</dbReference>
<dbReference type="PROSITE" id="PS00455">
    <property type="entry name" value="AMP_BINDING"/>
    <property type="match status" value="1"/>
</dbReference>
<keyword evidence="2" id="KW-0597">Phosphoprotein</keyword>
<keyword evidence="6" id="KW-1185">Reference proteome</keyword>
<evidence type="ECO:0000256" key="2">
    <source>
        <dbReference type="ARBA" id="ARBA00022553"/>
    </source>
</evidence>
<feature type="domain" description="Carrier" evidence="4">
    <location>
        <begin position="706"/>
        <end position="781"/>
    </location>
</feature>
<dbReference type="PANTHER" id="PTHR45527">
    <property type="entry name" value="NONRIBOSOMAL PEPTIDE SYNTHETASE"/>
    <property type="match status" value="1"/>
</dbReference>
<dbReference type="FunFam" id="1.10.1200.10:FF:000016">
    <property type="entry name" value="Non-ribosomal peptide synthase"/>
    <property type="match status" value="1"/>
</dbReference>
<dbReference type="PANTHER" id="PTHR45527:SF1">
    <property type="entry name" value="FATTY ACID SYNTHASE"/>
    <property type="match status" value="1"/>
</dbReference>
<comment type="caution">
    <text evidence="5">The sequence shown here is derived from an EMBL/GenBank/DDBJ whole genome shotgun (WGS) entry which is preliminary data.</text>
</comment>
<dbReference type="SUPFAM" id="SSF52777">
    <property type="entry name" value="CoA-dependent acyltransferases"/>
    <property type="match status" value="3"/>
</dbReference>
<dbReference type="Gene3D" id="3.30.300.30">
    <property type="match status" value="1"/>
</dbReference>
<dbReference type="SUPFAM" id="SSF47336">
    <property type="entry name" value="ACP-like"/>
    <property type="match status" value="1"/>
</dbReference>
<dbReference type="GO" id="GO:0043041">
    <property type="term" value="P:amino acid activation for nonribosomal peptide biosynthetic process"/>
    <property type="evidence" value="ECO:0007669"/>
    <property type="project" value="TreeGrafter"/>
</dbReference>
<dbReference type="FunFam" id="3.30.559.10:FF:000012">
    <property type="entry name" value="Non-ribosomal peptide synthetase"/>
    <property type="match status" value="1"/>
</dbReference>
<dbReference type="Gene3D" id="1.10.1200.10">
    <property type="entry name" value="ACP-like"/>
    <property type="match status" value="1"/>
</dbReference>